<dbReference type="Gene3D" id="3.30.160.60">
    <property type="entry name" value="Classic Zinc Finger"/>
    <property type="match status" value="3"/>
</dbReference>
<evidence type="ECO:0000256" key="7">
    <source>
        <dbReference type="PROSITE-ProRule" id="PRU00042"/>
    </source>
</evidence>
<feature type="region of interest" description="Disordered" evidence="8">
    <location>
        <begin position="1"/>
        <end position="57"/>
    </location>
</feature>
<evidence type="ECO:0000256" key="4">
    <source>
        <dbReference type="ARBA" id="ARBA00022833"/>
    </source>
</evidence>
<dbReference type="EMBL" id="LN483326">
    <property type="protein sequence ID" value="CDZ98308.1"/>
    <property type="molecule type" value="Genomic_DNA"/>
</dbReference>
<reference evidence="10" key="1">
    <citation type="submission" date="2014-08" db="EMBL/GenBank/DDBJ databases">
        <authorList>
            <person name="Sharma Rahul"/>
            <person name="Thines Marco"/>
        </authorList>
    </citation>
    <scope>NUCLEOTIDE SEQUENCE</scope>
</reference>
<protein>
    <submittedName>
        <fullName evidence="10">Calcineurin responsive transcription factor prz1</fullName>
    </submittedName>
</protein>
<feature type="region of interest" description="Disordered" evidence="8">
    <location>
        <begin position="343"/>
        <end position="387"/>
    </location>
</feature>
<dbReference type="FunFam" id="3.30.160.60:FF:000032">
    <property type="entry name" value="Krueppel-like factor 4"/>
    <property type="match status" value="1"/>
</dbReference>
<keyword evidence="4" id="KW-0862">Zinc</keyword>
<evidence type="ECO:0000256" key="1">
    <source>
        <dbReference type="ARBA" id="ARBA00022723"/>
    </source>
</evidence>
<evidence type="ECO:0000256" key="8">
    <source>
        <dbReference type="SAM" id="MobiDB-lite"/>
    </source>
</evidence>
<keyword evidence="1" id="KW-0479">Metal-binding</keyword>
<sequence length="387" mass="41297">MQQQMQQQMQPVDFYQSQSQLSTLSPSLNPSSSVHHQSLDGKPRRTSFGGGTFGAGTPNYGQGLLNPWAGMSGLPAGEHVALGMPGPGVQRSLSDAGSNRISHRKVKSVDLSSSPYLGVPNNPSRSPRHRSPSRPTSTASSSSTVPVSNSSSDVKSLPMSSYAGLNSHSGLSPTQDLVQMDMNMFDSDEDDGDTDPDGPSIMLTPLSEVSASGGAGGSEELNVRKQSVTTNKTANASKSRRKVVAHFICPIPGCGTTFTRSFNLKGHLRSHTDERPFKCETCGKGFARQHDCKRHMALHVGYRPHSCVGCKKKFARLDALSRHLKSDAGQECLRVAETSALASDTDPEADIEETLEKADSLGGSESSSPPAERDRRMPTRGMSGVLL</sequence>
<dbReference type="PROSITE" id="PS00028">
    <property type="entry name" value="ZINC_FINGER_C2H2_1"/>
    <property type="match status" value="2"/>
</dbReference>
<evidence type="ECO:0000256" key="2">
    <source>
        <dbReference type="ARBA" id="ARBA00022737"/>
    </source>
</evidence>
<dbReference type="GO" id="GO:0008270">
    <property type="term" value="F:zinc ion binding"/>
    <property type="evidence" value="ECO:0007669"/>
    <property type="project" value="UniProtKB-KW"/>
</dbReference>
<feature type="domain" description="C2H2-type" evidence="9">
    <location>
        <begin position="247"/>
        <end position="276"/>
    </location>
</feature>
<keyword evidence="3 7" id="KW-0863">Zinc-finger</keyword>
<dbReference type="InterPro" id="IPR013087">
    <property type="entry name" value="Znf_C2H2_type"/>
</dbReference>
<dbReference type="SUPFAM" id="SSF57667">
    <property type="entry name" value="beta-beta-alpha zinc fingers"/>
    <property type="match status" value="2"/>
</dbReference>
<name>A0A0F7SKY1_PHARH</name>
<feature type="compositionally biased region" description="Low complexity" evidence="8">
    <location>
        <begin position="1"/>
        <end position="33"/>
    </location>
</feature>
<dbReference type="GO" id="GO:0000981">
    <property type="term" value="F:DNA-binding transcription factor activity, RNA polymerase II-specific"/>
    <property type="evidence" value="ECO:0007669"/>
    <property type="project" value="TreeGrafter"/>
</dbReference>
<feature type="compositionally biased region" description="Low complexity" evidence="8">
    <location>
        <begin position="133"/>
        <end position="152"/>
    </location>
</feature>
<feature type="domain" description="C2H2-type" evidence="9">
    <location>
        <begin position="277"/>
        <end position="304"/>
    </location>
</feature>
<accession>A0A0F7SKY1</accession>
<evidence type="ECO:0000256" key="3">
    <source>
        <dbReference type="ARBA" id="ARBA00022771"/>
    </source>
</evidence>
<dbReference type="SMART" id="SM00355">
    <property type="entry name" value="ZnF_C2H2"/>
    <property type="match status" value="3"/>
</dbReference>
<feature type="compositionally biased region" description="Polar residues" evidence="8">
    <location>
        <begin position="91"/>
        <end position="100"/>
    </location>
</feature>
<proteinExistence type="predicted"/>
<dbReference type="PANTHER" id="PTHR23235:SF120">
    <property type="entry name" value="KRUPPEL-LIKE FACTOR 15"/>
    <property type="match status" value="1"/>
</dbReference>
<feature type="region of interest" description="Disordered" evidence="8">
    <location>
        <begin position="82"/>
        <end position="156"/>
    </location>
</feature>
<dbReference type="AlphaFoldDB" id="A0A0F7SKY1"/>
<dbReference type="Pfam" id="PF00096">
    <property type="entry name" value="zf-C2H2"/>
    <property type="match status" value="3"/>
</dbReference>
<keyword evidence="5" id="KW-0805">Transcription regulation</keyword>
<evidence type="ECO:0000256" key="6">
    <source>
        <dbReference type="ARBA" id="ARBA00023163"/>
    </source>
</evidence>
<keyword evidence="6" id="KW-0804">Transcription</keyword>
<organism evidence="10">
    <name type="scientific">Phaffia rhodozyma</name>
    <name type="common">Yeast</name>
    <name type="synonym">Xanthophyllomyces dendrorhous</name>
    <dbReference type="NCBI Taxonomy" id="264483"/>
    <lineage>
        <taxon>Eukaryota</taxon>
        <taxon>Fungi</taxon>
        <taxon>Dikarya</taxon>
        <taxon>Basidiomycota</taxon>
        <taxon>Agaricomycotina</taxon>
        <taxon>Tremellomycetes</taxon>
        <taxon>Cystofilobasidiales</taxon>
        <taxon>Mrakiaceae</taxon>
        <taxon>Phaffia</taxon>
    </lineage>
</organism>
<feature type="domain" description="C2H2-type" evidence="9">
    <location>
        <begin position="305"/>
        <end position="332"/>
    </location>
</feature>
<dbReference type="PANTHER" id="PTHR23235">
    <property type="entry name" value="KRUEPPEL-LIKE TRANSCRIPTION FACTOR"/>
    <property type="match status" value="1"/>
</dbReference>
<evidence type="ECO:0000256" key="5">
    <source>
        <dbReference type="ARBA" id="ARBA00023015"/>
    </source>
</evidence>
<dbReference type="InterPro" id="IPR036236">
    <property type="entry name" value="Znf_C2H2_sf"/>
</dbReference>
<dbReference type="PROSITE" id="PS50157">
    <property type="entry name" value="ZINC_FINGER_C2H2_2"/>
    <property type="match status" value="3"/>
</dbReference>
<keyword evidence="2" id="KW-0677">Repeat</keyword>
<dbReference type="GO" id="GO:0000978">
    <property type="term" value="F:RNA polymerase II cis-regulatory region sequence-specific DNA binding"/>
    <property type="evidence" value="ECO:0007669"/>
    <property type="project" value="TreeGrafter"/>
</dbReference>
<evidence type="ECO:0000259" key="9">
    <source>
        <dbReference type="PROSITE" id="PS50157"/>
    </source>
</evidence>
<evidence type="ECO:0000313" key="10">
    <source>
        <dbReference type="EMBL" id="CDZ98308.1"/>
    </source>
</evidence>